<keyword evidence="3" id="KW-1185">Reference proteome</keyword>
<comment type="caution">
    <text evidence="2">The sequence shown here is derived from an EMBL/GenBank/DDBJ whole genome shotgun (WGS) entry which is preliminary data.</text>
</comment>
<accession>A0AAV6T2U5</accession>
<dbReference type="AlphaFoldDB" id="A0AAV6T2U5"/>
<gene>
    <name evidence="2" type="ORF">JOB18_002573</name>
</gene>
<protein>
    <recommendedName>
        <fullName evidence="4">Transmembrane protein</fullName>
    </recommendedName>
</protein>
<evidence type="ECO:0000313" key="3">
    <source>
        <dbReference type="Proteomes" id="UP000693946"/>
    </source>
</evidence>
<name>A0AAV6T2U5_SOLSE</name>
<organism evidence="2 3">
    <name type="scientific">Solea senegalensis</name>
    <name type="common">Senegalese sole</name>
    <dbReference type="NCBI Taxonomy" id="28829"/>
    <lineage>
        <taxon>Eukaryota</taxon>
        <taxon>Metazoa</taxon>
        <taxon>Chordata</taxon>
        <taxon>Craniata</taxon>
        <taxon>Vertebrata</taxon>
        <taxon>Euteleostomi</taxon>
        <taxon>Actinopterygii</taxon>
        <taxon>Neopterygii</taxon>
        <taxon>Teleostei</taxon>
        <taxon>Neoteleostei</taxon>
        <taxon>Acanthomorphata</taxon>
        <taxon>Carangaria</taxon>
        <taxon>Pleuronectiformes</taxon>
        <taxon>Pleuronectoidei</taxon>
        <taxon>Soleidae</taxon>
        <taxon>Solea</taxon>
    </lineage>
</organism>
<reference evidence="2 3" key="1">
    <citation type="journal article" date="2021" name="Sci. Rep.">
        <title>Chromosome anchoring in Senegalese sole (Solea senegalensis) reveals sex-associated markers and genome rearrangements in flatfish.</title>
        <authorList>
            <person name="Guerrero-Cozar I."/>
            <person name="Gomez-Garrido J."/>
            <person name="Berbel C."/>
            <person name="Martinez-Blanch J.F."/>
            <person name="Alioto T."/>
            <person name="Claros M.G."/>
            <person name="Gagnaire P.A."/>
            <person name="Manchado M."/>
        </authorList>
    </citation>
    <scope>NUCLEOTIDE SEQUENCE [LARGE SCALE GENOMIC DNA]</scope>
    <source>
        <strain evidence="2">Sse05_10M</strain>
    </source>
</reference>
<dbReference type="EMBL" id="JAGKHQ010000001">
    <property type="protein sequence ID" value="KAG7523741.1"/>
    <property type="molecule type" value="Genomic_DNA"/>
</dbReference>
<evidence type="ECO:0000256" key="1">
    <source>
        <dbReference type="SAM" id="MobiDB-lite"/>
    </source>
</evidence>
<evidence type="ECO:0008006" key="4">
    <source>
        <dbReference type="Google" id="ProtNLM"/>
    </source>
</evidence>
<evidence type="ECO:0000313" key="2">
    <source>
        <dbReference type="EMBL" id="KAG7523741.1"/>
    </source>
</evidence>
<dbReference type="Proteomes" id="UP000693946">
    <property type="component" value="Linkage Group LG1"/>
</dbReference>
<sequence>MRTPVQNAASGRNESTDRGLTLQCLHQLPNGKCLFFVSSVFLVTAADAATIAAGSAACGLCSLKPSLVLRPRHGVTKVAASNAERKTSVASEHLESSGRLTEPSKEPKSVLTEFTAAVKSSSRPVSRARPSVYTSVGFKECEHHSNQGTAQRNICFAILFHLVQRVLANRRWGHLFASTVPHANPPDRSLNF</sequence>
<proteinExistence type="predicted"/>
<feature type="region of interest" description="Disordered" evidence="1">
    <location>
        <begin position="84"/>
        <end position="106"/>
    </location>
</feature>